<dbReference type="InterPro" id="IPR036942">
    <property type="entry name" value="Beta-barrel_TonB_sf"/>
</dbReference>
<evidence type="ECO:0000259" key="12">
    <source>
        <dbReference type="Pfam" id="PF07715"/>
    </source>
</evidence>
<evidence type="ECO:0000256" key="3">
    <source>
        <dbReference type="ARBA" id="ARBA00022452"/>
    </source>
</evidence>
<dbReference type="SUPFAM" id="SSF49464">
    <property type="entry name" value="Carboxypeptidase regulatory domain-like"/>
    <property type="match status" value="1"/>
</dbReference>
<evidence type="ECO:0000256" key="1">
    <source>
        <dbReference type="ARBA" id="ARBA00004571"/>
    </source>
</evidence>
<evidence type="ECO:0000313" key="13">
    <source>
        <dbReference type="EMBL" id="MBO9152358.1"/>
    </source>
</evidence>
<dbReference type="InterPro" id="IPR000531">
    <property type="entry name" value="Beta-barrel_TonB"/>
</dbReference>
<name>A0ABS3YCF1_9BACT</name>
<dbReference type="InterPro" id="IPR037066">
    <property type="entry name" value="Plug_dom_sf"/>
</dbReference>
<evidence type="ECO:0000259" key="11">
    <source>
        <dbReference type="Pfam" id="PF00593"/>
    </source>
</evidence>
<dbReference type="EMBL" id="JAGHKP010000002">
    <property type="protein sequence ID" value="MBO9152358.1"/>
    <property type="molecule type" value="Genomic_DNA"/>
</dbReference>
<dbReference type="Gene3D" id="2.40.170.20">
    <property type="entry name" value="TonB-dependent receptor, beta-barrel domain"/>
    <property type="match status" value="1"/>
</dbReference>
<comment type="caution">
    <text evidence="13">The sequence shown here is derived from an EMBL/GenBank/DDBJ whole genome shotgun (WGS) entry which is preliminary data.</text>
</comment>
<dbReference type="PROSITE" id="PS52016">
    <property type="entry name" value="TONB_DEPENDENT_REC_3"/>
    <property type="match status" value="1"/>
</dbReference>
<gene>
    <name evidence="13" type="ORF">J7I43_09060</name>
</gene>
<protein>
    <submittedName>
        <fullName evidence="13">TonB-dependent receptor</fullName>
    </submittedName>
</protein>
<keyword evidence="3 8" id="KW-1134">Transmembrane beta strand</keyword>
<dbReference type="RefSeq" id="WP_209145350.1">
    <property type="nucleotide sequence ID" value="NZ_JAGHKP010000002.1"/>
</dbReference>
<dbReference type="Pfam" id="PF07715">
    <property type="entry name" value="Plug"/>
    <property type="match status" value="1"/>
</dbReference>
<evidence type="ECO:0000256" key="4">
    <source>
        <dbReference type="ARBA" id="ARBA00022692"/>
    </source>
</evidence>
<reference evidence="14" key="1">
    <citation type="submission" date="2021-03" db="EMBL/GenBank/DDBJ databases">
        <title>Assistant Professor.</title>
        <authorList>
            <person name="Huq M.A."/>
        </authorList>
    </citation>
    <scope>NUCLEOTIDE SEQUENCE [LARGE SCALE GENOMIC DNA]</scope>
    <source>
        <strain evidence="14">MAH-28</strain>
    </source>
</reference>
<keyword evidence="7 8" id="KW-0998">Cell outer membrane</keyword>
<dbReference type="InterPro" id="IPR023996">
    <property type="entry name" value="TonB-dep_OMP_SusC/RagA"/>
</dbReference>
<evidence type="ECO:0000256" key="6">
    <source>
        <dbReference type="ARBA" id="ARBA00023136"/>
    </source>
</evidence>
<feature type="domain" description="TonB-dependent receptor plug" evidence="12">
    <location>
        <begin position="115"/>
        <end position="229"/>
    </location>
</feature>
<dbReference type="InterPro" id="IPR023997">
    <property type="entry name" value="TonB-dep_OMP_SusC/RagA_CS"/>
</dbReference>
<keyword evidence="13" id="KW-0675">Receptor</keyword>
<evidence type="ECO:0000256" key="7">
    <source>
        <dbReference type="ARBA" id="ARBA00023237"/>
    </source>
</evidence>
<evidence type="ECO:0000256" key="9">
    <source>
        <dbReference type="RuleBase" id="RU003357"/>
    </source>
</evidence>
<comment type="similarity">
    <text evidence="8 9">Belongs to the TonB-dependent receptor family.</text>
</comment>
<keyword evidence="4 8" id="KW-0812">Transmembrane</keyword>
<dbReference type="NCBIfam" id="TIGR04057">
    <property type="entry name" value="SusC_RagA_signa"/>
    <property type="match status" value="1"/>
</dbReference>
<keyword evidence="10" id="KW-0732">Signal</keyword>
<feature type="domain" description="TonB-dependent receptor-like beta-barrel" evidence="11">
    <location>
        <begin position="432"/>
        <end position="849"/>
    </location>
</feature>
<keyword evidence="2 8" id="KW-0813">Transport</keyword>
<feature type="chain" id="PRO_5047015463" evidence="10">
    <location>
        <begin position="23"/>
        <end position="1049"/>
    </location>
</feature>
<dbReference type="InterPro" id="IPR012910">
    <property type="entry name" value="Plug_dom"/>
</dbReference>
<comment type="subcellular location">
    <subcellularLocation>
        <location evidence="1 8">Cell outer membrane</location>
        <topology evidence="1 8">Multi-pass membrane protein</topology>
    </subcellularLocation>
</comment>
<keyword evidence="5 9" id="KW-0798">TonB box</keyword>
<dbReference type="Proteomes" id="UP000679126">
    <property type="component" value="Unassembled WGS sequence"/>
</dbReference>
<feature type="signal peptide" evidence="10">
    <location>
        <begin position="1"/>
        <end position="22"/>
    </location>
</feature>
<dbReference type="Gene3D" id="2.170.130.10">
    <property type="entry name" value="TonB-dependent receptor, plug domain"/>
    <property type="match status" value="1"/>
</dbReference>
<dbReference type="InterPro" id="IPR008969">
    <property type="entry name" value="CarboxyPept-like_regulatory"/>
</dbReference>
<evidence type="ECO:0000256" key="2">
    <source>
        <dbReference type="ARBA" id="ARBA00022448"/>
    </source>
</evidence>
<proteinExistence type="inferred from homology"/>
<evidence type="ECO:0000313" key="14">
    <source>
        <dbReference type="Proteomes" id="UP000679126"/>
    </source>
</evidence>
<accession>A0ABS3YCF1</accession>
<evidence type="ECO:0000256" key="10">
    <source>
        <dbReference type="SAM" id="SignalP"/>
    </source>
</evidence>
<dbReference type="Gene3D" id="2.60.40.1120">
    <property type="entry name" value="Carboxypeptidase-like, regulatory domain"/>
    <property type="match status" value="1"/>
</dbReference>
<dbReference type="Pfam" id="PF13715">
    <property type="entry name" value="CarbopepD_reg_2"/>
    <property type="match status" value="1"/>
</dbReference>
<sequence length="1049" mass="115448">MKQTTFAFLLLMLASLTSAAQAVKITGKVTGEDGEPLAGVSVVIKGTKTGTATNELGIFSLSPQELKGAIVFSSIGFVTKEVALGKSTVYNTSLTQDPQALKQVVVVGYGTVQRKDLTGSVGSVNVADLQKAPVKSFDEALAGRVAGVQVTSSEGRPGAAIDIVIRGGNSVTQNNSPLYVIDGFPMENPGGDNESNPINSLDPADIESIDILKDASATAIYGARGANGVIVITTKRGKAGKTTINYNTYFGWQESNKRLGVLDPYEFIKLQNDIDPIMTMTLYRIRNENGVKDTLPLEYYKNVEGINWEDQIMQTAPMQSHHLSLGGGNDKTKFNASFSYFDQQGIIINSGFKRLQGRLSLDHNVSNKLKVGMNAAYANVKRYGTPTSSSNYNNELNLLFSVWAYRPITLLNSTTNLIEEGTDPEVEPGFDFRWNPVITTKNELRENYNDNFSINAYGEYAILPGLKFRSSIGYNKSATRVDVFNNGLSRSGNPTTNNRINGGMSYINSSSWLNENTLTWNKKINQHQSLSVLGGFTMQEGSSSLFGAYAKLLPNEGLGLSGLDEGVPLSISSTSSAWSLASFLGRVNYNIKSKYLFTASFRTDGSSRFSNGNRWGSFPSGAFAWRFGAEPFMQSLRFVSDAKLRTSWGVTGNNNVGNFSNYMNYITPTNGGYSFGNIQSPGSYPGSMGNPDLKWERTAQTDIGLDLGFFNDRLKLAVDVYRKNTSNLLLNASLPGSTGYSTQFKNIGKVRNQGLEISLFANVVKGHDFNWNSSFNISFNRNKVLELAENELSMLTTQYWGDDWVLIPAYIAKVGAPVAQFYGHVSDGVYKYSDFDKVGGNYILKDNVTANGEVRTQVQPGDIKYKDLNGDLLIDDYDKTVIGNPLPVHTGGFSNNFEYKGFDLGIFFQWSYGNDIYNANRLMLETGYKYNTNQYASYANHWSPENPESNIPRVKGTTLKTYATWMVEDGSFLRLKTVQLGYNLPQNILKRAKINAIRVYASAQNLYTWTKYSGYDPEVSIRNSALTPGFDYSAYPRPKTATVGLNVTF</sequence>
<keyword evidence="14" id="KW-1185">Reference proteome</keyword>
<keyword evidence="6 8" id="KW-0472">Membrane</keyword>
<evidence type="ECO:0000256" key="8">
    <source>
        <dbReference type="PROSITE-ProRule" id="PRU01360"/>
    </source>
</evidence>
<dbReference type="SUPFAM" id="SSF56935">
    <property type="entry name" value="Porins"/>
    <property type="match status" value="1"/>
</dbReference>
<dbReference type="NCBIfam" id="TIGR04056">
    <property type="entry name" value="OMP_RagA_SusC"/>
    <property type="match status" value="1"/>
</dbReference>
<organism evidence="13 14">
    <name type="scientific">Chitinophaga chungangae</name>
    <dbReference type="NCBI Taxonomy" id="2821488"/>
    <lineage>
        <taxon>Bacteria</taxon>
        <taxon>Pseudomonadati</taxon>
        <taxon>Bacteroidota</taxon>
        <taxon>Chitinophagia</taxon>
        <taxon>Chitinophagales</taxon>
        <taxon>Chitinophagaceae</taxon>
        <taxon>Chitinophaga</taxon>
    </lineage>
</organism>
<dbReference type="Pfam" id="PF00593">
    <property type="entry name" value="TonB_dep_Rec_b-barrel"/>
    <property type="match status" value="1"/>
</dbReference>
<evidence type="ECO:0000256" key="5">
    <source>
        <dbReference type="ARBA" id="ARBA00023077"/>
    </source>
</evidence>
<dbReference type="InterPro" id="IPR039426">
    <property type="entry name" value="TonB-dep_rcpt-like"/>
</dbReference>